<accession>A0ABD3U5H2</accession>
<gene>
    <name evidence="2" type="ORF">ACJIZ3_001251</name>
</gene>
<comment type="caution">
    <text evidence="2">The sequence shown here is derived from an EMBL/GenBank/DDBJ whole genome shotgun (WGS) entry which is preliminary data.</text>
</comment>
<feature type="compositionally biased region" description="Basic and acidic residues" evidence="1">
    <location>
        <begin position="171"/>
        <end position="184"/>
    </location>
</feature>
<evidence type="ECO:0000313" key="2">
    <source>
        <dbReference type="EMBL" id="KAL3843848.1"/>
    </source>
</evidence>
<feature type="compositionally biased region" description="Basic and acidic residues" evidence="1">
    <location>
        <begin position="327"/>
        <end position="353"/>
    </location>
</feature>
<feature type="compositionally biased region" description="Basic and acidic residues" evidence="1">
    <location>
        <begin position="300"/>
        <end position="314"/>
    </location>
</feature>
<dbReference type="AlphaFoldDB" id="A0ABD3U5H2"/>
<feature type="compositionally biased region" description="Basic and acidic residues" evidence="1">
    <location>
        <begin position="191"/>
        <end position="211"/>
    </location>
</feature>
<dbReference type="EMBL" id="JBJXBP010000002">
    <property type="protein sequence ID" value="KAL3843848.1"/>
    <property type="molecule type" value="Genomic_DNA"/>
</dbReference>
<feature type="region of interest" description="Disordered" evidence="1">
    <location>
        <begin position="1"/>
        <end position="124"/>
    </location>
</feature>
<proteinExistence type="predicted"/>
<feature type="region of interest" description="Disordered" evidence="1">
    <location>
        <begin position="171"/>
        <end position="361"/>
    </location>
</feature>
<feature type="compositionally biased region" description="Polar residues" evidence="1">
    <location>
        <begin position="90"/>
        <end position="105"/>
    </location>
</feature>
<evidence type="ECO:0000256" key="1">
    <source>
        <dbReference type="SAM" id="MobiDB-lite"/>
    </source>
</evidence>
<reference evidence="2 3" key="1">
    <citation type="submission" date="2024-12" db="EMBL/GenBank/DDBJ databases">
        <title>The unique morphological basis and parallel evolutionary history of personate flowers in Penstemon.</title>
        <authorList>
            <person name="Depatie T.H."/>
            <person name="Wessinger C.A."/>
        </authorList>
    </citation>
    <scope>NUCLEOTIDE SEQUENCE [LARGE SCALE GENOMIC DNA]</scope>
    <source>
        <strain evidence="2">WTNN_2</strain>
        <tissue evidence="2">Leaf</tissue>
    </source>
</reference>
<feature type="compositionally biased region" description="Basic and acidic residues" evidence="1">
    <location>
        <begin position="252"/>
        <end position="267"/>
    </location>
</feature>
<dbReference type="PANTHER" id="PTHR36364:SF1">
    <property type="entry name" value="OS03G0203000 PROTEIN"/>
    <property type="match status" value="1"/>
</dbReference>
<evidence type="ECO:0000313" key="3">
    <source>
        <dbReference type="Proteomes" id="UP001634393"/>
    </source>
</evidence>
<protein>
    <recommendedName>
        <fullName evidence="4">Btz domain-containing protein</fullName>
    </recommendedName>
</protein>
<dbReference type="Proteomes" id="UP001634393">
    <property type="component" value="Unassembled WGS sequence"/>
</dbReference>
<feature type="compositionally biased region" description="Basic and acidic residues" evidence="1">
    <location>
        <begin position="1"/>
        <end position="11"/>
    </location>
</feature>
<organism evidence="2 3">
    <name type="scientific">Penstemon smallii</name>
    <dbReference type="NCBI Taxonomy" id="265156"/>
    <lineage>
        <taxon>Eukaryota</taxon>
        <taxon>Viridiplantae</taxon>
        <taxon>Streptophyta</taxon>
        <taxon>Embryophyta</taxon>
        <taxon>Tracheophyta</taxon>
        <taxon>Spermatophyta</taxon>
        <taxon>Magnoliopsida</taxon>
        <taxon>eudicotyledons</taxon>
        <taxon>Gunneridae</taxon>
        <taxon>Pentapetalae</taxon>
        <taxon>asterids</taxon>
        <taxon>lamiids</taxon>
        <taxon>Lamiales</taxon>
        <taxon>Plantaginaceae</taxon>
        <taxon>Cheloneae</taxon>
        <taxon>Penstemon</taxon>
    </lineage>
</organism>
<keyword evidence="3" id="KW-1185">Reference proteome</keyword>
<evidence type="ECO:0008006" key="4">
    <source>
        <dbReference type="Google" id="ProtNLM"/>
    </source>
</evidence>
<sequence length="361" mass="41823">MSRREDRNSDSKRHRSRFDREPSPKRSRRDGKPETERSHNNTEFDKDRLDRDQKQRRRLQDAVAHDLKVETGTTSKESENKSGGRHGGTVDSSEPTKVPRSQSYFQHDDRGSVGQNGRSSGRRTDKVSCELSIACLSLYNLRNKFVIIHLLYQQLIFLESFYCQERGWWRDPNEQKNDHAENTKVESLTKQTDEKAKDNREDNRAWRHDGYFEMEANPKPLARKRPFREQKLPANSEDTGKAASADPMVPNPRDRAVESGRRDERGHTSRYSGNRYERSFSGQRESNRAEAWRGNSSSSFRDRNNASGNYRDRFTAAGQDSRPTGGRVDKWKHDLYDEANKSPTPKKEEDQISKIEALLAS</sequence>
<dbReference type="PANTHER" id="PTHR36364">
    <property type="entry name" value="OS03G0203000 PROTEIN"/>
    <property type="match status" value="1"/>
</dbReference>
<feature type="compositionally biased region" description="Basic and acidic residues" evidence="1">
    <location>
        <begin position="18"/>
        <end position="69"/>
    </location>
</feature>
<name>A0ABD3U5H2_9LAMI</name>